<dbReference type="InterPro" id="IPR001907">
    <property type="entry name" value="ClpP"/>
</dbReference>
<evidence type="ECO:0000256" key="3">
    <source>
        <dbReference type="ARBA" id="ARBA00022670"/>
    </source>
</evidence>
<organism evidence="7 8">
    <name type="scientific">Candidatus Eisenbergiella intestinigallinarum</name>
    <dbReference type="NCBI Taxonomy" id="2838549"/>
    <lineage>
        <taxon>Bacteria</taxon>
        <taxon>Bacillati</taxon>
        <taxon>Bacillota</taxon>
        <taxon>Clostridia</taxon>
        <taxon>Lachnospirales</taxon>
        <taxon>Lachnospiraceae</taxon>
        <taxon>Eisenbergiella</taxon>
    </lineage>
</organism>
<proteinExistence type="inferred from homology"/>
<feature type="non-terminal residue" evidence="7">
    <location>
        <position position="133"/>
    </location>
</feature>
<dbReference type="SUPFAM" id="SSF52096">
    <property type="entry name" value="ClpP/crotonase"/>
    <property type="match status" value="1"/>
</dbReference>
<dbReference type="CDD" id="cd07016">
    <property type="entry name" value="S14_ClpP_1"/>
    <property type="match status" value="1"/>
</dbReference>
<dbReference type="PANTHER" id="PTHR10381:SF70">
    <property type="entry name" value="ATP-DEPENDENT CLP PROTEASE PROTEOLYTIC SUBUNIT"/>
    <property type="match status" value="1"/>
</dbReference>
<evidence type="ECO:0000313" key="8">
    <source>
        <dbReference type="Proteomes" id="UP000823922"/>
    </source>
</evidence>
<dbReference type="InterPro" id="IPR023562">
    <property type="entry name" value="ClpP/TepA"/>
</dbReference>
<keyword evidence="3 7" id="KW-0645">Protease</keyword>
<sequence>MKRFWNWIRNEAGGRVLRLEGPIDEESFWGDEVTPKAFREELEADSGDITVWINSPGGNVFAAAEIYTMLRDYHGTVTVKIDAIAASAASVIAMAGNKVLMSPVAMLMIHDPSTIAMGNARDMEKAISTLNEV</sequence>
<keyword evidence="4" id="KW-0378">Hydrolase</keyword>
<gene>
    <name evidence="7" type="ORF">H9926_13890</name>
</gene>
<dbReference type="PANTHER" id="PTHR10381">
    <property type="entry name" value="ATP-DEPENDENT CLP PROTEASE PROTEOLYTIC SUBUNIT"/>
    <property type="match status" value="1"/>
</dbReference>
<comment type="caution">
    <text evidence="7">The sequence shown here is derived from an EMBL/GenBank/DDBJ whole genome shotgun (WGS) entry which is preliminary data.</text>
</comment>
<dbReference type="AlphaFoldDB" id="A0A9D2QMF5"/>
<dbReference type="NCBIfam" id="NF045542">
    <property type="entry name" value="Clp_rel_HeadMat"/>
    <property type="match status" value="1"/>
</dbReference>
<dbReference type="GO" id="GO:0004252">
    <property type="term" value="F:serine-type endopeptidase activity"/>
    <property type="evidence" value="ECO:0007669"/>
    <property type="project" value="InterPro"/>
</dbReference>
<evidence type="ECO:0000256" key="1">
    <source>
        <dbReference type="ARBA" id="ARBA00007039"/>
    </source>
</evidence>
<reference evidence="7" key="2">
    <citation type="submission" date="2021-04" db="EMBL/GenBank/DDBJ databases">
        <authorList>
            <person name="Gilroy R."/>
        </authorList>
    </citation>
    <scope>NUCLEOTIDE SEQUENCE</scope>
    <source>
        <strain evidence="7">ChiBcec1-1630</strain>
    </source>
</reference>
<dbReference type="PRINTS" id="PR00127">
    <property type="entry name" value="CLPPROTEASEP"/>
</dbReference>
<keyword evidence="5" id="KW-0720">Serine protease</keyword>
<dbReference type="GO" id="GO:0051117">
    <property type="term" value="F:ATPase binding"/>
    <property type="evidence" value="ECO:0007669"/>
    <property type="project" value="TreeGrafter"/>
</dbReference>
<dbReference type="Gene3D" id="3.90.226.10">
    <property type="entry name" value="2-enoyl-CoA Hydratase, Chain A, domain 1"/>
    <property type="match status" value="1"/>
</dbReference>
<evidence type="ECO:0000256" key="6">
    <source>
        <dbReference type="RuleBase" id="RU003567"/>
    </source>
</evidence>
<name>A0A9D2QMF5_9FIRM</name>
<keyword evidence="2" id="KW-0963">Cytoplasm</keyword>
<accession>A0A9D2QMF5</accession>
<evidence type="ECO:0000313" key="7">
    <source>
        <dbReference type="EMBL" id="HJC89091.1"/>
    </source>
</evidence>
<protein>
    <recommendedName>
        <fullName evidence="6">ATP-dependent Clp protease proteolytic subunit</fullName>
    </recommendedName>
</protein>
<reference evidence="7" key="1">
    <citation type="journal article" date="2021" name="PeerJ">
        <title>Extensive microbial diversity within the chicken gut microbiome revealed by metagenomics and culture.</title>
        <authorList>
            <person name="Gilroy R."/>
            <person name="Ravi A."/>
            <person name="Getino M."/>
            <person name="Pursley I."/>
            <person name="Horton D.L."/>
            <person name="Alikhan N.F."/>
            <person name="Baker D."/>
            <person name="Gharbi K."/>
            <person name="Hall N."/>
            <person name="Watson M."/>
            <person name="Adriaenssens E.M."/>
            <person name="Foster-Nyarko E."/>
            <person name="Jarju S."/>
            <person name="Secka A."/>
            <person name="Antonio M."/>
            <person name="Oren A."/>
            <person name="Chaudhuri R.R."/>
            <person name="La Ragione R."/>
            <person name="Hildebrand F."/>
            <person name="Pallen M.J."/>
        </authorList>
    </citation>
    <scope>NUCLEOTIDE SEQUENCE</scope>
    <source>
        <strain evidence="7">ChiBcec1-1630</strain>
    </source>
</reference>
<comment type="similarity">
    <text evidence="1 6">Belongs to the peptidase S14 family.</text>
</comment>
<evidence type="ECO:0000256" key="5">
    <source>
        <dbReference type="ARBA" id="ARBA00022825"/>
    </source>
</evidence>
<dbReference type="InterPro" id="IPR029045">
    <property type="entry name" value="ClpP/crotonase-like_dom_sf"/>
</dbReference>
<dbReference type="GO" id="GO:0004176">
    <property type="term" value="F:ATP-dependent peptidase activity"/>
    <property type="evidence" value="ECO:0007669"/>
    <property type="project" value="InterPro"/>
</dbReference>
<dbReference type="Proteomes" id="UP000823922">
    <property type="component" value="Unassembled WGS sequence"/>
</dbReference>
<dbReference type="EMBL" id="DWVS01000358">
    <property type="protein sequence ID" value="HJC89091.1"/>
    <property type="molecule type" value="Genomic_DNA"/>
</dbReference>
<dbReference type="GO" id="GO:0009368">
    <property type="term" value="C:endopeptidase Clp complex"/>
    <property type="evidence" value="ECO:0007669"/>
    <property type="project" value="TreeGrafter"/>
</dbReference>
<dbReference type="GO" id="GO:0006515">
    <property type="term" value="P:protein quality control for misfolded or incompletely synthesized proteins"/>
    <property type="evidence" value="ECO:0007669"/>
    <property type="project" value="TreeGrafter"/>
</dbReference>
<evidence type="ECO:0000256" key="2">
    <source>
        <dbReference type="ARBA" id="ARBA00022490"/>
    </source>
</evidence>
<dbReference type="Pfam" id="PF00574">
    <property type="entry name" value="CLP_protease"/>
    <property type="match status" value="1"/>
</dbReference>
<evidence type="ECO:0000256" key="4">
    <source>
        <dbReference type="ARBA" id="ARBA00022801"/>
    </source>
</evidence>